<organism evidence="7">
    <name type="scientific">Cupriavidus necator</name>
    <name type="common">Alcaligenes eutrophus</name>
    <name type="synonym">Ralstonia eutropha</name>
    <dbReference type="NCBI Taxonomy" id="106590"/>
    <lineage>
        <taxon>Bacteria</taxon>
        <taxon>Pseudomonadati</taxon>
        <taxon>Pseudomonadota</taxon>
        <taxon>Betaproteobacteria</taxon>
        <taxon>Burkholderiales</taxon>
        <taxon>Burkholderiaceae</taxon>
        <taxon>Cupriavidus</taxon>
    </lineage>
</organism>
<dbReference type="Pfam" id="PF07167">
    <property type="entry name" value="PhaC_N"/>
    <property type="match status" value="1"/>
</dbReference>
<evidence type="ECO:0000259" key="6">
    <source>
        <dbReference type="Pfam" id="PF07167"/>
    </source>
</evidence>
<feature type="domain" description="Poly-beta-hydroxybutyrate polymerase N-terminal" evidence="6">
    <location>
        <begin position="93"/>
        <end position="259"/>
    </location>
</feature>
<dbReference type="PANTHER" id="PTHR36837">
    <property type="entry name" value="POLY(3-HYDROXYALKANOATE) POLYMERASE SUBUNIT PHAC"/>
    <property type="match status" value="1"/>
</dbReference>
<dbReference type="AlphaFoldDB" id="A0A1K0IEN2"/>
<dbReference type="RefSeq" id="WP_340524670.1">
    <property type="nucleotide sequence ID" value="NZ_FMSH01000173.1"/>
</dbReference>
<proteinExistence type="predicted"/>
<dbReference type="SUPFAM" id="SSF53474">
    <property type="entry name" value="alpha/beta-Hydrolases"/>
    <property type="match status" value="1"/>
</dbReference>
<dbReference type="Gene3D" id="3.40.50.1820">
    <property type="entry name" value="alpha/beta hydrolase"/>
    <property type="match status" value="1"/>
</dbReference>
<name>A0A1K0IEN2_CUPNE</name>
<evidence type="ECO:0000256" key="1">
    <source>
        <dbReference type="ARBA" id="ARBA00004496"/>
    </source>
</evidence>
<protein>
    <submittedName>
        <fullName evidence="7">Poly(3-hydroxyalkanoate) polymerase</fullName>
        <ecNumber evidence="7">2.3.1.-</ecNumber>
    </submittedName>
</protein>
<evidence type="ECO:0000256" key="2">
    <source>
        <dbReference type="ARBA" id="ARBA00022490"/>
    </source>
</evidence>
<dbReference type="InterPro" id="IPR029058">
    <property type="entry name" value="AB_hydrolase_fold"/>
</dbReference>
<gene>
    <name evidence="7" type="primary">phaC</name>
    <name evidence="7" type="ORF">CNECB9_2540028</name>
</gene>
<sequence length="579" mass="64473">MEIKTGLVDFDALFASIQRANEQWLSRSLGGSGNNTSQGEPSESGHAPRRQWPLDPQQLFELARQYYQQQLELGMRMFCAAVNSQGAPAAKGDRRFDAPEWKQYPLFDFIRQSYLLTSKALLDAVESAHLDDKTKQQMRFCTRQFIDAMSPANYALTNPEVLALAVQTKGENFANGFKNLLRDLEKGHISLSGDTAFKVGGNLANTPGAVVYENELIQLIQYRPATEKVKEVPLLIVPSVVNKYYILDLAPETSLVRYLVSQGFTVFMMSWRNITPALQRLTWDDYVDQGVLKAIDAARSITGCDQLNAVGYCVGGALLSSGLTVRAVQGERPVASMTLLMSMLEFSDPGEIGVYLDPAIMAQHQARYANGGVVSGKELTMAFSSLRANDLVWSFVVNNYLKGKTPEAFDLFYWNTDDSNLPGPMFSYYLRNCYIENKLVEPNALTMLGTPLDLRRIDLPTYVFAASEDHLVPWRAAYASVNHLDGEMKFVLGGGGHITGPINPPAKNKRNYWIDGRIGEKGEEWLASARSVSGSWWPHWVEWLGNRSGGEIAARQRLGNGKHKEIEAAPGRYAMARVR</sequence>
<keyword evidence="4 7" id="KW-0012">Acyltransferase</keyword>
<feature type="region of interest" description="Disordered" evidence="5">
    <location>
        <begin position="27"/>
        <end position="51"/>
    </location>
</feature>
<dbReference type="EMBL" id="FMSH01000173">
    <property type="protein sequence ID" value="SCU75795.1"/>
    <property type="molecule type" value="Genomic_DNA"/>
</dbReference>
<comment type="subcellular location">
    <subcellularLocation>
        <location evidence="1">Cytoplasm</location>
    </subcellularLocation>
</comment>
<keyword evidence="3 7" id="KW-0808">Transferase</keyword>
<dbReference type="GO" id="GO:0042619">
    <property type="term" value="P:poly-hydroxybutyrate biosynthetic process"/>
    <property type="evidence" value="ECO:0007669"/>
    <property type="project" value="InterPro"/>
</dbReference>
<dbReference type="EC" id="2.3.1.-" evidence="7"/>
<dbReference type="InterPro" id="IPR010941">
    <property type="entry name" value="PhaC_N"/>
</dbReference>
<accession>A0A1K0IEN2</accession>
<keyword evidence="2" id="KW-0963">Cytoplasm</keyword>
<dbReference type="InterPro" id="IPR010963">
    <property type="entry name" value="PHA_synth_I"/>
</dbReference>
<evidence type="ECO:0000256" key="3">
    <source>
        <dbReference type="ARBA" id="ARBA00022679"/>
    </source>
</evidence>
<dbReference type="GO" id="GO:0016746">
    <property type="term" value="F:acyltransferase activity"/>
    <property type="evidence" value="ECO:0007669"/>
    <property type="project" value="UniProtKB-KW"/>
</dbReference>
<evidence type="ECO:0000313" key="7">
    <source>
        <dbReference type="EMBL" id="SCU75795.1"/>
    </source>
</evidence>
<dbReference type="GO" id="GO:0005737">
    <property type="term" value="C:cytoplasm"/>
    <property type="evidence" value="ECO:0007669"/>
    <property type="project" value="UniProtKB-SubCell"/>
</dbReference>
<evidence type="ECO:0000256" key="5">
    <source>
        <dbReference type="SAM" id="MobiDB-lite"/>
    </source>
</evidence>
<evidence type="ECO:0000256" key="4">
    <source>
        <dbReference type="ARBA" id="ARBA00023315"/>
    </source>
</evidence>
<dbReference type="NCBIfam" id="TIGR01838">
    <property type="entry name" value="PHA_synth_I"/>
    <property type="match status" value="1"/>
</dbReference>
<dbReference type="InterPro" id="IPR051321">
    <property type="entry name" value="PHA/PHB_synthase"/>
</dbReference>
<dbReference type="SMR" id="A0A1K0IEN2"/>
<dbReference type="PANTHER" id="PTHR36837:SF5">
    <property type="entry name" value="POLY-3-HYDROXYBUTYRATE SYNTHASE"/>
    <property type="match status" value="1"/>
</dbReference>
<reference evidence="7" key="1">
    <citation type="submission" date="2016-09" db="EMBL/GenBank/DDBJ databases">
        <authorList>
            <person name="Capua I."/>
            <person name="De Benedictis P."/>
            <person name="Joannis T."/>
            <person name="Lombin L.H."/>
            <person name="Cattoli G."/>
        </authorList>
    </citation>
    <scope>NUCLEOTIDE SEQUENCE</scope>
    <source>
        <strain evidence="7">B9</strain>
    </source>
</reference>